<evidence type="ECO:0000313" key="3">
    <source>
        <dbReference type="Proteomes" id="UP000286415"/>
    </source>
</evidence>
<proteinExistence type="predicted"/>
<name>A0A3R7F0P2_CLOSI</name>
<reference evidence="2 3" key="1">
    <citation type="journal article" date="2018" name="Biotechnol. Adv.">
        <title>Improved genomic resources and new bioinformatic workflow for the carcinogenic parasite Clonorchis sinensis: Biotechnological implications.</title>
        <authorList>
            <person name="Wang D."/>
            <person name="Korhonen P.K."/>
            <person name="Gasser R.B."/>
            <person name="Young N.D."/>
        </authorList>
    </citation>
    <scope>NUCLEOTIDE SEQUENCE [LARGE SCALE GENOMIC DNA]</scope>
    <source>
        <strain evidence="2">Cs-k2</strain>
    </source>
</reference>
<dbReference type="AlphaFoldDB" id="A0A3R7F0P2"/>
<organism evidence="2 3">
    <name type="scientific">Clonorchis sinensis</name>
    <name type="common">Chinese liver fluke</name>
    <dbReference type="NCBI Taxonomy" id="79923"/>
    <lineage>
        <taxon>Eukaryota</taxon>
        <taxon>Metazoa</taxon>
        <taxon>Spiralia</taxon>
        <taxon>Lophotrochozoa</taxon>
        <taxon>Platyhelminthes</taxon>
        <taxon>Trematoda</taxon>
        <taxon>Digenea</taxon>
        <taxon>Opisthorchiida</taxon>
        <taxon>Opisthorchiata</taxon>
        <taxon>Opisthorchiidae</taxon>
        <taxon>Clonorchis</taxon>
    </lineage>
</organism>
<comment type="caution">
    <text evidence="2">The sequence shown here is derived from an EMBL/GenBank/DDBJ whole genome shotgun (WGS) entry which is preliminary data.</text>
</comment>
<feature type="domain" description="Reverse transcriptase" evidence="1">
    <location>
        <begin position="324"/>
        <end position="394"/>
    </location>
</feature>
<feature type="non-terminal residue" evidence="2">
    <location>
        <position position="1"/>
    </location>
</feature>
<dbReference type="Pfam" id="PF00078">
    <property type="entry name" value="RVT_1"/>
    <property type="match status" value="1"/>
</dbReference>
<evidence type="ECO:0000313" key="2">
    <source>
        <dbReference type="EMBL" id="KAG5441132.1"/>
    </source>
</evidence>
<sequence>WNVISAYTSPTEVPWAEIRAIRPLSMGARWRKWLEPEFTDRKVHGSNPTSASRLPLSRLGQPGSIPALLLPSGGMAARHQKGATAERLLLLSMPNIQYGLFPRPTQPHAEMAQWLEREFSDRKVPGSNPTSIFRLPCLGFDNLEVFQPSCFLLVAWQLGTERVLQKNITNERFSWVPGEFHPFETKLLGRQLNVLHQAASCFGCYDIRDIAIHQLKHKAAWCSTFCCLETSQTRDSARLSVSQNQIDLQMRVFIEISPIWVQAHFPSFRQPYILLETKLRENSEIHSLANKFGFSGDLPGTQLNLSFQRFQATERAAPASGRVRVYGELSESFRTQSGVRQGRPLSPFLFNFLVDEVMRQTQESLKNSRVQIACDENPVDLEYADDIVLIFEEKAYVFFDEPTKAISSFGMHFAPTNCKNPAESLVCDVSRPLNVLHQAASCFSRSDIPDILIHARDSAGFQNIRLTETRGLRLPDEPQEGRNRSWAVKEFSATL</sequence>
<keyword evidence="3" id="KW-1185">Reference proteome</keyword>
<dbReference type="EMBL" id="NIRI02000077">
    <property type="protein sequence ID" value="KAG5441132.1"/>
    <property type="molecule type" value="Genomic_DNA"/>
</dbReference>
<protein>
    <recommendedName>
        <fullName evidence="1">Reverse transcriptase domain-containing protein</fullName>
    </recommendedName>
</protein>
<dbReference type="InParanoid" id="A0A3R7F0P2"/>
<evidence type="ECO:0000259" key="1">
    <source>
        <dbReference type="Pfam" id="PF00078"/>
    </source>
</evidence>
<dbReference type="InterPro" id="IPR000477">
    <property type="entry name" value="RT_dom"/>
</dbReference>
<dbReference type="Proteomes" id="UP000286415">
    <property type="component" value="Unassembled WGS sequence"/>
</dbReference>
<dbReference type="OrthoDB" id="413835at2759"/>
<accession>A0A3R7F0P2</accession>
<gene>
    <name evidence="2" type="ORF">CSKR_102768</name>
</gene>
<reference evidence="2 3" key="2">
    <citation type="journal article" date="2021" name="Genomics">
        <title>High-quality reference genome for Clonorchis sinensis.</title>
        <authorList>
            <person name="Young N.D."/>
            <person name="Stroehlein A.J."/>
            <person name="Kinkar L."/>
            <person name="Wang T."/>
            <person name="Sohn W.M."/>
            <person name="Chang B.C.H."/>
            <person name="Kaur P."/>
            <person name="Weisz D."/>
            <person name="Dudchenko O."/>
            <person name="Aiden E.L."/>
            <person name="Korhonen P.K."/>
            <person name="Gasser R.B."/>
        </authorList>
    </citation>
    <scope>NUCLEOTIDE SEQUENCE [LARGE SCALE GENOMIC DNA]</scope>
    <source>
        <strain evidence="2">Cs-k2</strain>
    </source>
</reference>